<name>A0A8H7UV75_9FUNG</name>
<evidence type="ECO:0000313" key="2">
    <source>
        <dbReference type="Proteomes" id="UP000650833"/>
    </source>
</evidence>
<keyword evidence="2" id="KW-1185">Reference proteome</keyword>
<sequence>MEPGKKAESCDYNPLKACLDKNNNDRSKCLKEWDEFQKACREKKQKSNDNSECVACKEN</sequence>
<dbReference type="EMBL" id="JAEPRC010000455">
    <property type="protein sequence ID" value="KAG2196895.1"/>
    <property type="molecule type" value="Genomic_DNA"/>
</dbReference>
<organism evidence="1 2">
    <name type="scientific">Mucor plumbeus</name>
    <dbReference type="NCBI Taxonomy" id="97098"/>
    <lineage>
        <taxon>Eukaryota</taxon>
        <taxon>Fungi</taxon>
        <taxon>Fungi incertae sedis</taxon>
        <taxon>Mucoromycota</taxon>
        <taxon>Mucoromycotina</taxon>
        <taxon>Mucoromycetes</taxon>
        <taxon>Mucorales</taxon>
        <taxon>Mucorineae</taxon>
        <taxon>Mucoraceae</taxon>
        <taxon>Mucor</taxon>
    </lineage>
</organism>
<proteinExistence type="predicted"/>
<dbReference type="Proteomes" id="UP000650833">
    <property type="component" value="Unassembled WGS sequence"/>
</dbReference>
<comment type="caution">
    <text evidence="1">The sequence shown here is derived from an EMBL/GenBank/DDBJ whole genome shotgun (WGS) entry which is preliminary data.</text>
</comment>
<protein>
    <submittedName>
        <fullName evidence="1">Uncharacterized protein</fullName>
    </submittedName>
</protein>
<gene>
    <name evidence="1" type="ORF">INT46_000657</name>
</gene>
<dbReference type="OrthoDB" id="2262048at2759"/>
<reference evidence="1" key="1">
    <citation type="submission" date="2020-12" db="EMBL/GenBank/DDBJ databases">
        <title>Metabolic potential, ecology and presence of endohyphal bacteria is reflected in genomic diversity of Mucoromycotina.</title>
        <authorList>
            <person name="Muszewska A."/>
            <person name="Okrasinska A."/>
            <person name="Steczkiewicz K."/>
            <person name="Drgas O."/>
            <person name="Orlowska M."/>
            <person name="Perlinska-Lenart U."/>
            <person name="Aleksandrzak-Piekarczyk T."/>
            <person name="Szatraj K."/>
            <person name="Zielenkiewicz U."/>
            <person name="Pilsyk S."/>
            <person name="Malc E."/>
            <person name="Mieczkowski P."/>
            <person name="Kruszewska J.S."/>
            <person name="Biernat P."/>
            <person name="Pawlowska J."/>
        </authorList>
    </citation>
    <scope>NUCLEOTIDE SEQUENCE</scope>
    <source>
        <strain evidence="1">CBS 226.32</strain>
    </source>
</reference>
<evidence type="ECO:0000313" key="1">
    <source>
        <dbReference type="EMBL" id="KAG2196895.1"/>
    </source>
</evidence>
<dbReference type="AlphaFoldDB" id="A0A8H7UV75"/>
<accession>A0A8H7UV75</accession>